<name>Q1Q1F7_KUEST</name>
<organism evidence="1">
    <name type="scientific">Kuenenia stuttgartiensis</name>
    <dbReference type="NCBI Taxonomy" id="174633"/>
    <lineage>
        <taxon>Bacteria</taxon>
        <taxon>Pseudomonadati</taxon>
        <taxon>Planctomycetota</taxon>
        <taxon>Candidatus Brocadiia</taxon>
        <taxon>Candidatus Brocadiales</taxon>
        <taxon>Candidatus Brocadiaceae</taxon>
        <taxon>Candidatus Kuenenia</taxon>
    </lineage>
</organism>
<proteinExistence type="predicted"/>
<reference evidence="1" key="2">
    <citation type="submission" date="2006-01" db="EMBL/GenBank/DDBJ databases">
        <authorList>
            <person name="Genoscope"/>
        </authorList>
    </citation>
    <scope>NUCLEOTIDE SEQUENCE</scope>
</reference>
<sequence length="75" mass="8187">MKYLFGNVMVLELHSRVQACNRSAELTTNGCKHEPAGIHVMFTLNSYKKLAIGKTLLSCIAVFARYGGVLNAGDL</sequence>
<dbReference type="EMBL" id="CT573071">
    <property type="protein sequence ID" value="CAJ73837.1"/>
    <property type="molecule type" value="Genomic_DNA"/>
</dbReference>
<reference evidence="1" key="1">
    <citation type="journal article" date="2006" name="Nature">
        <title>Deciphering the evolution and metabolism of an anammox bacterium from a community genome.</title>
        <authorList>
            <person name="Strous M."/>
            <person name="Pelletier E."/>
            <person name="Mangenot S."/>
            <person name="Rattei T."/>
            <person name="Lehner A."/>
            <person name="Taylor M.W."/>
            <person name="Horn M."/>
            <person name="Daims H."/>
            <person name="Bartol-Mavel D."/>
            <person name="Wincker P."/>
            <person name="Barbe V."/>
            <person name="Fonknechten N."/>
            <person name="Vallenet D."/>
            <person name="Segurens B."/>
            <person name="Schenowitz-Truong C."/>
            <person name="Medigue C."/>
            <person name="Collingro A."/>
            <person name="Snel B."/>
            <person name="Dutilh B.E."/>
            <person name="OpDenCamp H.J.M."/>
            <person name="vanDerDrift C."/>
            <person name="Cirpus I."/>
            <person name="vanDePas-Schoonen K.T."/>
            <person name="Harhangi H.R."/>
            <person name="vanNiftrik L."/>
            <person name="Schmid M."/>
            <person name="Keltjens J."/>
            <person name="vanDeVossenberg J."/>
            <person name="Kartal B."/>
            <person name="Meier H."/>
            <person name="Frishman D."/>
            <person name="Huynen M.A."/>
            <person name="Mewes H."/>
            <person name="Weissenbach J."/>
            <person name="Jetten M.S.M."/>
            <person name="Wagner M."/>
            <person name="LePaslier D."/>
        </authorList>
    </citation>
    <scope>NUCLEOTIDE SEQUENCE</scope>
</reference>
<dbReference type="AlphaFoldDB" id="Q1Q1F7"/>
<accession>Q1Q1F7</accession>
<protein>
    <submittedName>
        <fullName evidence="1">Uncharacterized protein</fullName>
    </submittedName>
</protein>
<evidence type="ECO:0000313" key="1">
    <source>
        <dbReference type="EMBL" id="CAJ73837.1"/>
    </source>
</evidence>
<gene>
    <name evidence="1" type="ORF">kuste3081</name>
</gene>